<dbReference type="InterPro" id="IPR040521">
    <property type="entry name" value="KDZ"/>
</dbReference>
<dbReference type="InParanoid" id="A0A2H3DLP3"/>
<dbReference type="OrthoDB" id="3035502at2759"/>
<evidence type="ECO:0008006" key="3">
    <source>
        <dbReference type="Google" id="ProtNLM"/>
    </source>
</evidence>
<dbReference type="Pfam" id="PF18758">
    <property type="entry name" value="KDZ"/>
    <property type="match status" value="1"/>
</dbReference>
<name>A0A2H3DLP3_ARMGA</name>
<evidence type="ECO:0000313" key="1">
    <source>
        <dbReference type="EMBL" id="PBK96125.1"/>
    </source>
</evidence>
<dbReference type="Proteomes" id="UP000217790">
    <property type="component" value="Unassembled WGS sequence"/>
</dbReference>
<reference evidence="2" key="1">
    <citation type="journal article" date="2017" name="Nat. Ecol. Evol.">
        <title>Genome expansion and lineage-specific genetic innovations in the forest pathogenic fungi Armillaria.</title>
        <authorList>
            <person name="Sipos G."/>
            <person name="Prasanna A.N."/>
            <person name="Walter M.C."/>
            <person name="O'Connor E."/>
            <person name="Balint B."/>
            <person name="Krizsan K."/>
            <person name="Kiss B."/>
            <person name="Hess J."/>
            <person name="Varga T."/>
            <person name="Slot J."/>
            <person name="Riley R."/>
            <person name="Boka B."/>
            <person name="Rigling D."/>
            <person name="Barry K."/>
            <person name="Lee J."/>
            <person name="Mihaltcheva S."/>
            <person name="LaButti K."/>
            <person name="Lipzen A."/>
            <person name="Waldron R."/>
            <person name="Moloney N.M."/>
            <person name="Sperisen C."/>
            <person name="Kredics L."/>
            <person name="Vagvoelgyi C."/>
            <person name="Patrignani A."/>
            <person name="Fitzpatrick D."/>
            <person name="Nagy I."/>
            <person name="Doyle S."/>
            <person name="Anderson J.B."/>
            <person name="Grigoriev I.V."/>
            <person name="Gueldener U."/>
            <person name="Muensterkoetter M."/>
            <person name="Nagy L.G."/>
        </authorList>
    </citation>
    <scope>NUCLEOTIDE SEQUENCE [LARGE SCALE GENOMIC DNA]</scope>
    <source>
        <strain evidence="2">Ar21-2</strain>
    </source>
</reference>
<dbReference type="AlphaFoldDB" id="A0A2H3DLP3"/>
<dbReference type="OMA" id="HQGFLPC"/>
<protein>
    <recommendedName>
        <fullName evidence="3">CxC2-like cysteine cluster KDZ transposase-associated domain-containing protein</fullName>
    </recommendedName>
</protein>
<evidence type="ECO:0000313" key="2">
    <source>
        <dbReference type="Proteomes" id="UP000217790"/>
    </source>
</evidence>
<accession>A0A2H3DLP3</accession>
<dbReference type="PANTHER" id="PTHR33096:SF1">
    <property type="entry name" value="CXC1-LIKE CYSTEINE CLUSTER ASSOCIATED WITH KDZ TRANSPOSASES DOMAIN-CONTAINING PROTEIN"/>
    <property type="match status" value="1"/>
</dbReference>
<proteinExistence type="predicted"/>
<organism evidence="1 2">
    <name type="scientific">Armillaria gallica</name>
    <name type="common">Bulbous honey fungus</name>
    <name type="synonym">Armillaria bulbosa</name>
    <dbReference type="NCBI Taxonomy" id="47427"/>
    <lineage>
        <taxon>Eukaryota</taxon>
        <taxon>Fungi</taxon>
        <taxon>Dikarya</taxon>
        <taxon>Basidiomycota</taxon>
        <taxon>Agaricomycotina</taxon>
        <taxon>Agaricomycetes</taxon>
        <taxon>Agaricomycetidae</taxon>
        <taxon>Agaricales</taxon>
        <taxon>Marasmiineae</taxon>
        <taxon>Physalacriaceae</taxon>
        <taxon>Armillaria</taxon>
    </lineage>
</organism>
<dbReference type="EMBL" id="KZ293651">
    <property type="protein sequence ID" value="PBK96125.1"/>
    <property type="molecule type" value="Genomic_DNA"/>
</dbReference>
<sequence length="629" mass="71979">MSALADAFMEWDLSRGEEKKMGDSDEMIDGSISIKVVDLYYEFVTVALVHQGFLPCAPFQPSVVITVSAMECPQFTIQPFIKMLCDLHAVAFQPYLLQQFSICYDFHVHTALGHDTPNCCTYKLEGEKPLRFAMLGTMDGNDSLKHVEKWESDYFIPRDKVDQCSKEAIGESLVHSRDGNDESPCSERWQNMINDMSAKTWGIFDETRIFVCLYMVRSGELGKYPLAITEQLLDLYGDDLGIGYDAGCKFGTTHAHALRFSLLVGLFHGHAHQCLCQILFLTTYILGLGLEDLEGCEHFFSGSNALAAAIRHASRFHQHQAITTYMKYKDRFHTFQNLSSFLCNNYRQALDILWERLILEDSMKQLEIQDESVFDSWLKEEEEYLAKLFKEPPQETLEMEYFTALLDMYTLQASVDEAADTWTMVTVDMVNKQTHRTETAHQHLLEKCNNALKTMQQWEIGSIDNLECLVVSHIFELTKMRKHIWKALQTCSQAIRTALDRYNNAAHALGPPCAILRWDQIKRAEEEIDRLNIEIPCLLTYMADEDRYLQDQNLCLQASNPALAHQISRYHLERVHFYDQHHKCFAHLSKQPAGTVVGTRPGWNGSAVAEVVMCRPGLGSKPWLGLSFH</sequence>
<dbReference type="PANTHER" id="PTHR33096">
    <property type="entry name" value="CXC2 DOMAIN-CONTAINING PROTEIN"/>
    <property type="match status" value="1"/>
</dbReference>
<keyword evidence="2" id="KW-1185">Reference proteome</keyword>
<gene>
    <name evidence="1" type="ORF">ARMGADRAFT_1142864</name>
</gene>